<dbReference type="Proteomes" id="UP000004371">
    <property type="component" value="Unassembled WGS sequence"/>
</dbReference>
<dbReference type="PROSITE" id="PS51186">
    <property type="entry name" value="GNAT"/>
    <property type="match status" value="1"/>
</dbReference>
<dbReference type="STRING" id="945543.VIBR0546_12632"/>
<protein>
    <submittedName>
        <fullName evidence="2">Spermine/spermidine acetyltransferase</fullName>
    </submittedName>
</protein>
<sequence>MQFAWFRGIYVDDKPVGFVLVNADTSAGKFSLWRLMIDKNHQSKGYGRTALARLIESLRDEFAIERLYTSVVDGSHSAEAFYIGFGFTPTGHLVEGREVELCLSIES</sequence>
<dbReference type="GO" id="GO:0016747">
    <property type="term" value="F:acyltransferase activity, transferring groups other than amino-acyl groups"/>
    <property type="evidence" value="ECO:0007669"/>
    <property type="project" value="InterPro"/>
</dbReference>
<gene>
    <name evidence="2" type="ORF">VIBR0546_12632</name>
</gene>
<organism evidence="2 3">
    <name type="scientific">Vibrio brasiliensis LMG 20546</name>
    <dbReference type="NCBI Taxonomy" id="945543"/>
    <lineage>
        <taxon>Bacteria</taxon>
        <taxon>Pseudomonadati</taxon>
        <taxon>Pseudomonadota</taxon>
        <taxon>Gammaproteobacteria</taxon>
        <taxon>Vibrionales</taxon>
        <taxon>Vibrionaceae</taxon>
        <taxon>Vibrio</taxon>
        <taxon>Vibrio oreintalis group</taxon>
    </lineage>
</organism>
<dbReference type="RefSeq" id="WP_006877583.1">
    <property type="nucleotide sequence ID" value="NZ_AEVS01000008.1"/>
</dbReference>
<accession>E8LP21</accession>
<dbReference type="Gene3D" id="3.40.630.30">
    <property type="match status" value="1"/>
</dbReference>
<dbReference type="EMBL" id="AEVS01000008">
    <property type="protein sequence ID" value="EGA67483.1"/>
    <property type="molecule type" value="Genomic_DNA"/>
</dbReference>
<keyword evidence="2" id="KW-0808">Transferase</keyword>
<dbReference type="eggNOG" id="COG0456">
    <property type="taxonomic scope" value="Bacteria"/>
</dbReference>
<evidence type="ECO:0000313" key="2">
    <source>
        <dbReference type="EMBL" id="EGA67483.1"/>
    </source>
</evidence>
<name>E8LP21_9VIBR</name>
<comment type="caution">
    <text evidence="2">The sequence shown here is derived from an EMBL/GenBank/DDBJ whole genome shotgun (WGS) entry which is preliminary data.</text>
</comment>
<dbReference type="InterPro" id="IPR000182">
    <property type="entry name" value="GNAT_dom"/>
</dbReference>
<evidence type="ECO:0000313" key="3">
    <source>
        <dbReference type="Proteomes" id="UP000004371"/>
    </source>
</evidence>
<dbReference type="SUPFAM" id="SSF55729">
    <property type="entry name" value="Acyl-CoA N-acyltransferases (Nat)"/>
    <property type="match status" value="1"/>
</dbReference>
<dbReference type="InterPro" id="IPR016181">
    <property type="entry name" value="Acyl_CoA_acyltransferase"/>
</dbReference>
<feature type="domain" description="N-acetyltransferase" evidence="1">
    <location>
        <begin position="1"/>
        <end position="106"/>
    </location>
</feature>
<proteinExistence type="predicted"/>
<dbReference type="Pfam" id="PF00583">
    <property type="entry name" value="Acetyltransf_1"/>
    <property type="match status" value="1"/>
</dbReference>
<evidence type="ECO:0000259" key="1">
    <source>
        <dbReference type="PROSITE" id="PS51186"/>
    </source>
</evidence>
<keyword evidence="3" id="KW-1185">Reference proteome</keyword>
<dbReference type="AlphaFoldDB" id="E8LP21"/>
<dbReference type="CDD" id="cd04301">
    <property type="entry name" value="NAT_SF"/>
    <property type="match status" value="1"/>
</dbReference>
<reference evidence="2 3" key="1">
    <citation type="journal article" date="2012" name="Int. J. Syst. Evol. Microbiol.">
        <title>Vibrio caribbeanicus sp. nov., isolated from the marine sponge Scleritoderma cyanea.</title>
        <authorList>
            <person name="Hoffmann M."/>
            <person name="Monday S.R."/>
            <person name="Allard M.W."/>
            <person name="Strain E.A."/>
            <person name="Whittaker P."/>
            <person name="Naum M."/>
            <person name="McCarthy P.J."/>
            <person name="Lopez J.V."/>
            <person name="Fischer M."/>
            <person name="Brown E.W."/>
        </authorList>
    </citation>
    <scope>NUCLEOTIDE SEQUENCE [LARGE SCALE GENOMIC DNA]</scope>
    <source>
        <strain evidence="2 3">LMG 20546</strain>
    </source>
</reference>